<protein>
    <submittedName>
        <fullName evidence="1">Putative O-methyltransferase YrrM</fullName>
    </submittedName>
</protein>
<evidence type="ECO:0000313" key="2">
    <source>
        <dbReference type="Proteomes" id="UP000585272"/>
    </source>
</evidence>
<keyword evidence="1" id="KW-0808">Transferase</keyword>
<dbReference type="Pfam" id="PF13578">
    <property type="entry name" value="Methyltransf_24"/>
    <property type="match status" value="1"/>
</dbReference>
<gene>
    <name evidence="1" type="ORF">BDZ31_000612</name>
</gene>
<dbReference type="SUPFAM" id="SSF53335">
    <property type="entry name" value="S-adenosyl-L-methionine-dependent methyltransferases"/>
    <property type="match status" value="1"/>
</dbReference>
<dbReference type="InterPro" id="IPR029063">
    <property type="entry name" value="SAM-dependent_MTases_sf"/>
</dbReference>
<comment type="caution">
    <text evidence="1">The sequence shown here is derived from an EMBL/GenBank/DDBJ whole genome shotgun (WGS) entry which is preliminary data.</text>
</comment>
<keyword evidence="2" id="KW-1185">Reference proteome</keyword>
<dbReference type="GO" id="GO:0008168">
    <property type="term" value="F:methyltransferase activity"/>
    <property type="evidence" value="ECO:0007669"/>
    <property type="project" value="UniProtKB-KW"/>
</dbReference>
<dbReference type="GO" id="GO:0032259">
    <property type="term" value="P:methylation"/>
    <property type="evidence" value="ECO:0007669"/>
    <property type="project" value="UniProtKB-KW"/>
</dbReference>
<dbReference type="Proteomes" id="UP000585272">
    <property type="component" value="Unassembled WGS sequence"/>
</dbReference>
<proteinExistence type="predicted"/>
<dbReference type="EMBL" id="JACHNU010000001">
    <property type="protein sequence ID" value="MBB4661039.1"/>
    <property type="molecule type" value="Genomic_DNA"/>
</dbReference>
<dbReference type="AlphaFoldDB" id="A0A840I812"/>
<name>A0A840I812_9ACTN</name>
<organism evidence="1 2">
    <name type="scientific">Conexibacter arvalis</name>
    <dbReference type="NCBI Taxonomy" id="912552"/>
    <lineage>
        <taxon>Bacteria</taxon>
        <taxon>Bacillati</taxon>
        <taxon>Actinomycetota</taxon>
        <taxon>Thermoleophilia</taxon>
        <taxon>Solirubrobacterales</taxon>
        <taxon>Conexibacteraceae</taxon>
        <taxon>Conexibacter</taxon>
    </lineage>
</organism>
<dbReference type="Gene3D" id="3.40.50.150">
    <property type="entry name" value="Vaccinia Virus protein VP39"/>
    <property type="match status" value="1"/>
</dbReference>
<accession>A0A840I812</accession>
<sequence>MLSLPKAVRRLTPDRLRDDRRLRALAVGAGVIPPRVLHSPAEAEVIARLARDASTAVEIGVYEGASAAVLCGALPRGAELHLIDPFVDATGHALPPGWGATEAASRRVVERARRDGSPKIHWHVAPSGEVGRAWRTPIDLVFIDGDHSEEGCRLDWELFHPHVTAGGVVAFHDARLSQPGGDGAPGPTAVVDSLFRGDGAVDGWEIVDETHRLVTVRATG</sequence>
<keyword evidence="1" id="KW-0489">Methyltransferase</keyword>
<reference evidence="1 2" key="1">
    <citation type="submission" date="2020-08" db="EMBL/GenBank/DDBJ databases">
        <title>Genomic Encyclopedia of Archaeal and Bacterial Type Strains, Phase II (KMG-II): from individual species to whole genera.</title>
        <authorList>
            <person name="Goeker M."/>
        </authorList>
    </citation>
    <scope>NUCLEOTIDE SEQUENCE [LARGE SCALE GENOMIC DNA]</scope>
    <source>
        <strain evidence="1 2">DSM 23288</strain>
    </source>
</reference>
<evidence type="ECO:0000313" key="1">
    <source>
        <dbReference type="EMBL" id="MBB4661039.1"/>
    </source>
</evidence>
<dbReference type="RefSeq" id="WP_183338858.1">
    <property type="nucleotide sequence ID" value="NZ_JACHNU010000001.1"/>
</dbReference>